<dbReference type="Gene3D" id="3.30.2310.20">
    <property type="entry name" value="RelE-like"/>
    <property type="match status" value="1"/>
</dbReference>
<reference evidence="1" key="2">
    <citation type="journal article" date="2023" name="Curr. Microbiol.">
        <title>Granulicatella seriolae sp. nov., a Novel Facultative Anaerobe Isolated from Yellowtail Marine Fish.</title>
        <authorList>
            <person name="Lee M."/>
            <person name="Choi Y.J."/>
            <person name="Farooq A."/>
            <person name="Jeong J.B."/>
            <person name="Jung M.Y."/>
        </authorList>
    </citation>
    <scope>NUCLEOTIDE SEQUENCE</scope>
    <source>
        <strain evidence="1">S8</strain>
    </source>
</reference>
<dbReference type="EMBL" id="JANHNZ010000008">
    <property type="protein sequence ID" value="MCQ9210454.1"/>
    <property type="molecule type" value="Genomic_DNA"/>
</dbReference>
<evidence type="ECO:0000313" key="2">
    <source>
        <dbReference type="Proteomes" id="UP001059480"/>
    </source>
</evidence>
<sequence length="104" mass="12411">MNVARQVLRDVEEAVFYKRELGMYLENIEKFVIHLDTLIYEKLEESPLTGTSLSYRLDVSTNIRYLLEDDYILFYAIQNDEKKVDVLRLLPAKSNWMNTIQKYL</sequence>
<evidence type="ECO:0000313" key="1">
    <source>
        <dbReference type="EMBL" id="MCQ9210454.1"/>
    </source>
</evidence>
<reference evidence="1" key="3">
    <citation type="journal article" date="2023" name="Microbiol. Resour. Announc.">
        <title>Draft Genome Sequence of Granulicatella sp. Strain S8, Isolated from a Marine Fish, Seriola quinqueradiata.</title>
        <authorList>
            <person name="Lee M."/>
            <person name="Farooq A."/>
            <person name="Jeong J.B."/>
            <person name="Jung M.Y."/>
        </authorList>
    </citation>
    <scope>NUCLEOTIDE SEQUENCE</scope>
    <source>
        <strain evidence="1">S8</strain>
    </source>
</reference>
<gene>
    <name evidence="1" type="ORF">NPA36_07810</name>
</gene>
<name>A0ABT1WQF4_9LACT</name>
<keyword evidence="2" id="KW-1185">Reference proteome</keyword>
<accession>A0ABT1WQF4</accession>
<dbReference type="Proteomes" id="UP001059480">
    <property type="component" value="Unassembled WGS sequence"/>
</dbReference>
<organism evidence="1 2">
    <name type="scientific">Granulicatella seriolae</name>
    <dbReference type="NCBI Taxonomy" id="2967226"/>
    <lineage>
        <taxon>Bacteria</taxon>
        <taxon>Bacillati</taxon>
        <taxon>Bacillota</taxon>
        <taxon>Bacilli</taxon>
        <taxon>Lactobacillales</taxon>
        <taxon>Carnobacteriaceae</taxon>
        <taxon>Granulicatella</taxon>
    </lineage>
</organism>
<comment type="caution">
    <text evidence="1">The sequence shown here is derived from an EMBL/GenBank/DDBJ whole genome shotgun (WGS) entry which is preliminary data.</text>
</comment>
<dbReference type="InterPro" id="IPR035093">
    <property type="entry name" value="RelE/ParE_toxin_dom_sf"/>
</dbReference>
<dbReference type="RefSeq" id="WP_256945565.1">
    <property type="nucleotide sequence ID" value="NZ_JANHNZ010000008.1"/>
</dbReference>
<protein>
    <submittedName>
        <fullName evidence="1">Type II toxin-antitoxin system RelE/ParE family toxin</fullName>
    </submittedName>
</protein>
<proteinExistence type="predicted"/>
<reference evidence="1" key="1">
    <citation type="submission" date="2022-07" db="EMBL/GenBank/DDBJ databases">
        <authorList>
            <person name="Jung M.-Y."/>
            <person name="Lee M."/>
        </authorList>
    </citation>
    <scope>NUCLEOTIDE SEQUENCE</scope>
    <source>
        <strain evidence="1">S8</strain>
    </source>
</reference>